<dbReference type="eggNOG" id="ENOG50322Z5">
    <property type="taxonomic scope" value="Bacteria"/>
</dbReference>
<feature type="transmembrane region" description="Helical" evidence="1">
    <location>
        <begin position="88"/>
        <end position="111"/>
    </location>
</feature>
<gene>
    <name evidence="2" type="ORF">HY36_06110</name>
</gene>
<dbReference type="NCBIfam" id="NF006749">
    <property type="entry name" value="PRK09272.1-2"/>
    <property type="match status" value="1"/>
</dbReference>
<dbReference type="AlphaFoldDB" id="A0A059DZW3"/>
<proteinExistence type="predicted"/>
<dbReference type="PATRIC" id="fig|1280948.3.peg.2271"/>
<keyword evidence="3" id="KW-1185">Reference proteome</keyword>
<organism evidence="2 3">
    <name type="scientific">Hyphomonas atlantica</name>
    <dbReference type="NCBI Taxonomy" id="1280948"/>
    <lineage>
        <taxon>Bacteria</taxon>
        <taxon>Pseudomonadati</taxon>
        <taxon>Pseudomonadota</taxon>
        <taxon>Alphaproteobacteria</taxon>
        <taxon>Hyphomonadales</taxon>
        <taxon>Hyphomonadaceae</taxon>
        <taxon>Hyphomonas</taxon>
    </lineage>
</organism>
<dbReference type="RefSeq" id="WP_035552513.1">
    <property type="nucleotide sequence ID" value="NZ_AWFH01000023.1"/>
</dbReference>
<keyword evidence="1" id="KW-0472">Membrane</keyword>
<feature type="transmembrane region" description="Helical" evidence="1">
    <location>
        <begin position="59"/>
        <end position="82"/>
    </location>
</feature>
<keyword evidence="1" id="KW-0812">Transmembrane</keyword>
<comment type="caution">
    <text evidence="2">The sequence shown here is derived from an EMBL/GenBank/DDBJ whole genome shotgun (WGS) entry which is preliminary data.</text>
</comment>
<feature type="transmembrane region" description="Helical" evidence="1">
    <location>
        <begin position="29"/>
        <end position="47"/>
    </location>
</feature>
<dbReference type="EMBL" id="AWFH01000023">
    <property type="protein sequence ID" value="KCZ60552.1"/>
    <property type="molecule type" value="Genomic_DNA"/>
</dbReference>
<dbReference type="STRING" id="1280948.HY36_06110"/>
<protein>
    <recommendedName>
        <fullName evidence="4">DUF3147 domain-containing protein</fullName>
    </recommendedName>
</protein>
<evidence type="ECO:0000313" key="3">
    <source>
        <dbReference type="Proteomes" id="UP000024547"/>
    </source>
</evidence>
<dbReference type="InterPro" id="IPR058117">
    <property type="entry name" value="BV97_02767-like"/>
</dbReference>
<dbReference type="OrthoDB" id="47473at2"/>
<keyword evidence="1" id="KW-1133">Transmembrane helix</keyword>
<evidence type="ECO:0008006" key="4">
    <source>
        <dbReference type="Google" id="ProtNLM"/>
    </source>
</evidence>
<dbReference type="Proteomes" id="UP000024547">
    <property type="component" value="Unassembled WGS sequence"/>
</dbReference>
<reference evidence="2 3" key="1">
    <citation type="journal article" date="2014" name="Antonie Van Leeuwenhoek">
        <title>Hyphomonas beringensis sp. nov. and Hyphomonas chukchiensis sp. nov., isolated from surface seawater of the Bering Sea and Chukchi Sea.</title>
        <authorList>
            <person name="Li C."/>
            <person name="Lai Q."/>
            <person name="Li G."/>
            <person name="Dong C."/>
            <person name="Wang J."/>
            <person name="Liao Y."/>
            <person name="Shao Z."/>
        </authorList>
    </citation>
    <scope>NUCLEOTIDE SEQUENCE [LARGE SCALE GENOMIC DNA]</scope>
    <source>
        <strain evidence="2 3">22II1-22F38</strain>
    </source>
</reference>
<sequence>MSYFILKAVLSGTLIAVISEIARHYPGLGGLIASLPLISLMAIVWLWRDTGGDIPQVAAHARATLWYVIPSLPFFLILPGLMEKGVNFWISLLAASFITICFYLAAVWLAGRFGITFEQGQ</sequence>
<accession>A0A059DZW3</accession>
<name>A0A059DZW3_9PROT</name>
<evidence type="ECO:0000313" key="2">
    <source>
        <dbReference type="EMBL" id="KCZ60552.1"/>
    </source>
</evidence>
<evidence type="ECO:0000256" key="1">
    <source>
        <dbReference type="SAM" id="Phobius"/>
    </source>
</evidence>